<gene>
    <name evidence="1" type="ORF">EJ08DRAFT_185863</name>
</gene>
<name>A0A9P4TZ67_9PEZI</name>
<organism evidence="1 2">
    <name type="scientific">Tothia fuscella</name>
    <dbReference type="NCBI Taxonomy" id="1048955"/>
    <lineage>
        <taxon>Eukaryota</taxon>
        <taxon>Fungi</taxon>
        <taxon>Dikarya</taxon>
        <taxon>Ascomycota</taxon>
        <taxon>Pezizomycotina</taxon>
        <taxon>Dothideomycetes</taxon>
        <taxon>Pleosporomycetidae</taxon>
        <taxon>Venturiales</taxon>
        <taxon>Cylindrosympodiaceae</taxon>
        <taxon>Tothia</taxon>
    </lineage>
</organism>
<reference evidence="1" key="1">
    <citation type="journal article" date="2020" name="Stud. Mycol.">
        <title>101 Dothideomycetes genomes: a test case for predicting lifestyles and emergence of pathogens.</title>
        <authorList>
            <person name="Haridas S."/>
            <person name="Albert R."/>
            <person name="Binder M."/>
            <person name="Bloem J."/>
            <person name="Labutti K."/>
            <person name="Salamov A."/>
            <person name="Andreopoulos B."/>
            <person name="Baker S."/>
            <person name="Barry K."/>
            <person name="Bills G."/>
            <person name="Bluhm B."/>
            <person name="Cannon C."/>
            <person name="Castanera R."/>
            <person name="Culley D."/>
            <person name="Daum C."/>
            <person name="Ezra D."/>
            <person name="Gonzalez J."/>
            <person name="Henrissat B."/>
            <person name="Kuo A."/>
            <person name="Liang C."/>
            <person name="Lipzen A."/>
            <person name="Lutzoni F."/>
            <person name="Magnuson J."/>
            <person name="Mondo S."/>
            <person name="Nolan M."/>
            <person name="Ohm R."/>
            <person name="Pangilinan J."/>
            <person name="Park H.-J."/>
            <person name="Ramirez L."/>
            <person name="Alfaro M."/>
            <person name="Sun H."/>
            <person name="Tritt A."/>
            <person name="Yoshinaga Y."/>
            <person name="Zwiers L.-H."/>
            <person name="Turgeon B."/>
            <person name="Goodwin S."/>
            <person name="Spatafora J."/>
            <person name="Crous P."/>
            <person name="Grigoriev I."/>
        </authorList>
    </citation>
    <scope>NUCLEOTIDE SEQUENCE</scope>
    <source>
        <strain evidence="1">CBS 130266</strain>
    </source>
</reference>
<sequence>MSGGSSHGRKGPGNGSSCCQCSGGPYLREIIPKCIEFGCNHTLCDYCPQVHIPPTKPPKSKQQKRKADRPKCPRQRRVAALSFASTEYSGALPSLTPLVHYIHERGIDYFAGSNLPLVVEPPALVGGVPQPCDGEDVWTCCGCGHSGCLVSTTPSCIDCGHPRCSSCDITEL</sequence>
<dbReference type="AlphaFoldDB" id="A0A9P4TZ67"/>
<evidence type="ECO:0000313" key="2">
    <source>
        <dbReference type="Proteomes" id="UP000800235"/>
    </source>
</evidence>
<proteinExistence type="predicted"/>
<comment type="caution">
    <text evidence="1">The sequence shown here is derived from an EMBL/GenBank/DDBJ whole genome shotgun (WGS) entry which is preliminary data.</text>
</comment>
<protein>
    <submittedName>
        <fullName evidence="1">Uncharacterized protein</fullName>
    </submittedName>
</protein>
<dbReference type="Proteomes" id="UP000800235">
    <property type="component" value="Unassembled WGS sequence"/>
</dbReference>
<dbReference type="EMBL" id="MU007032">
    <property type="protein sequence ID" value="KAF2431390.1"/>
    <property type="molecule type" value="Genomic_DNA"/>
</dbReference>
<evidence type="ECO:0000313" key="1">
    <source>
        <dbReference type="EMBL" id="KAF2431390.1"/>
    </source>
</evidence>
<accession>A0A9P4TZ67</accession>
<keyword evidence="2" id="KW-1185">Reference proteome</keyword>